<reference evidence="2" key="1">
    <citation type="journal article" date="2024" name="IScience">
        <title>Strigolactones Initiate the Formation of Haustorium-like Structures in Castilleja.</title>
        <authorList>
            <person name="Buerger M."/>
            <person name="Peterson D."/>
            <person name="Chory J."/>
        </authorList>
    </citation>
    <scope>NUCLEOTIDE SEQUENCE [LARGE SCALE GENOMIC DNA]</scope>
</reference>
<evidence type="ECO:0000313" key="2">
    <source>
        <dbReference type="Proteomes" id="UP001632038"/>
    </source>
</evidence>
<gene>
    <name evidence="1" type="ORF">CASFOL_003769</name>
</gene>
<keyword evidence="2" id="KW-1185">Reference proteome</keyword>
<dbReference type="Proteomes" id="UP001632038">
    <property type="component" value="Unassembled WGS sequence"/>
</dbReference>
<evidence type="ECO:0000313" key="1">
    <source>
        <dbReference type="EMBL" id="KAL3654088.1"/>
    </source>
</evidence>
<accession>A0ABD3EI49</accession>
<organism evidence="1 2">
    <name type="scientific">Castilleja foliolosa</name>
    <dbReference type="NCBI Taxonomy" id="1961234"/>
    <lineage>
        <taxon>Eukaryota</taxon>
        <taxon>Viridiplantae</taxon>
        <taxon>Streptophyta</taxon>
        <taxon>Embryophyta</taxon>
        <taxon>Tracheophyta</taxon>
        <taxon>Spermatophyta</taxon>
        <taxon>Magnoliopsida</taxon>
        <taxon>eudicotyledons</taxon>
        <taxon>Gunneridae</taxon>
        <taxon>Pentapetalae</taxon>
        <taxon>asterids</taxon>
        <taxon>lamiids</taxon>
        <taxon>Lamiales</taxon>
        <taxon>Orobanchaceae</taxon>
        <taxon>Pedicularideae</taxon>
        <taxon>Castillejinae</taxon>
        <taxon>Castilleja</taxon>
    </lineage>
</organism>
<dbReference type="EMBL" id="JAVIJP010000005">
    <property type="protein sequence ID" value="KAL3654088.1"/>
    <property type="molecule type" value="Genomic_DNA"/>
</dbReference>
<proteinExistence type="predicted"/>
<dbReference type="AlphaFoldDB" id="A0ABD3EI49"/>
<protein>
    <submittedName>
        <fullName evidence="1">Uncharacterized protein</fullName>
    </submittedName>
</protein>
<name>A0ABD3EI49_9LAMI</name>
<comment type="caution">
    <text evidence="1">The sequence shown here is derived from an EMBL/GenBank/DDBJ whole genome shotgun (WGS) entry which is preliminary data.</text>
</comment>
<sequence length="171" mass="18999">MNNVIQIASFSIGPPNPPDPHCFKLALIVYGGRLTLHGLFPLKKGNKNFPPAKNLGALTLESFKLEVETLSPVDQNNLSYIWPTTDETKEDITLWFFQCNKHHGNFSVTIFLNVILDLFRELSQTGIGEPMKALYLGLEPSKLLPSSGGLYAKGIVEGVANYFWSTFNVNV</sequence>